<comment type="caution">
    <text evidence="1">The sequence shown here is derived from an EMBL/GenBank/DDBJ whole genome shotgun (WGS) entry which is preliminary data.</text>
</comment>
<evidence type="ECO:0000313" key="1">
    <source>
        <dbReference type="EMBL" id="KAJ3494858.1"/>
    </source>
</evidence>
<organism evidence="1 2">
    <name type="scientific">Lecanicillium saksenae</name>
    <dbReference type="NCBI Taxonomy" id="468837"/>
    <lineage>
        <taxon>Eukaryota</taxon>
        <taxon>Fungi</taxon>
        <taxon>Dikarya</taxon>
        <taxon>Ascomycota</taxon>
        <taxon>Pezizomycotina</taxon>
        <taxon>Sordariomycetes</taxon>
        <taxon>Hypocreomycetidae</taxon>
        <taxon>Hypocreales</taxon>
        <taxon>Cordycipitaceae</taxon>
        <taxon>Lecanicillium</taxon>
    </lineage>
</organism>
<keyword evidence="2" id="KW-1185">Reference proteome</keyword>
<name>A0ACC1QX18_9HYPO</name>
<evidence type="ECO:0000313" key="2">
    <source>
        <dbReference type="Proteomes" id="UP001148737"/>
    </source>
</evidence>
<dbReference type="EMBL" id="JANAKD010000337">
    <property type="protein sequence ID" value="KAJ3494858.1"/>
    <property type="molecule type" value="Genomic_DNA"/>
</dbReference>
<reference evidence="1" key="1">
    <citation type="submission" date="2022-07" db="EMBL/GenBank/DDBJ databases">
        <title>Genome Sequence of Lecanicillium saksenae.</title>
        <authorList>
            <person name="Buettner E."/>
        </authorList>
    </citation>
    <scope>NUCLEOTIDE SEQUENCE</scope>
    <source>
        <strain evidence="1">VT-O1</strain>
    </source>
</reference>
<gene>
    <name evidence="1" type="ORF">NLG97_g3807</name>
</gene>
<sequence length="544" mass="60496">MTRVNYFKATFLAALLHSVDARHWQQQEPLSVKNAHSSSSNPFNDNLGDFVGDVMDRWKIAGMSVAVVDGDDVYSQGYGYATLPDVKATPDTLYFVGSTSKAFAAAALAHLIDSKNYTALADGWSTTISSIIREDFVMYEDWSTEHLTLDDAASHRTGMPRHDAVLFLHHDDGSPVSTAQQVQNLRYLKPSARPRTTWQYCNYMYIVLGYVTEFLTGKWLGDVLHESIWAPLGMTATFGDTKDAVAAPEHLAAGYYWDFEAKKFVEMRLDSTRESGGAGLVISTVADYTKWARCLLDQTAPFSKATHAEIRKPRMLTDMAEGGKMGDGDLTYGLGWMKKTYHGEVVIKHGGTEMAYSTQLYTIPRLRYAVIAMSNSGAGNAAEDEVVWRLIEDKLGVPQEQRYNLTSSLEEAHAVQKKALDEAESTWYPNLPEKRIPSSLTNEQIVGRYHDAGYGTLNIIQADIDGENWLVANRTEPLTPYELRFKHVSGNFWLSYEYLPDLRQVAGAIAAEFTVGADGEAVGVEVRQTPKGQLGEPDVFFARV</sequence>
<protein>
    <submittedName>
        <fullName evidence="1">Uncharacterized protein</fullName>
    </submittedName>
</protein>
<accession>A0ACC1QX18</accession>
<dbReference type="Proteomes" id="UP001148737">
    <property type="component" value="Unassembled WGS sequence"/>
</dbReference>
<proteinExistence type="predicted"/>